<proteinExistence type="predicted"/>
<evidence type="ECO:0000313" key="4">
    <source>
        <dbReference type="Proteomes" id="UP000727907"/>
    </source>
</evidence>
<feature type="region of interest" description="Disordered" evidence="1">
    <location>
        <begin position="736"/>
        <end position="756"/>
    </location>
</feature>
<keyword evidence="4" id="KW-1185">Reference proteome</keyword>
<accession>A0ABS6IHT9</accession>
<evidence type="ECO:0000259" key="2">
    <source>
        <dbReference type="Pfam" id="PF05170"/>
    </source>
</evidence>
<feature type="region of interest" description="Disordered" evidence="1">
    <location>
        <begin position="347"/>
        <end position="367"/>
    </location>
</feature>
<name>A0ABS6IHT9_9HYPH</name>
<dbReference type="RefSeq" id="WP_216959178.1">
    <property type="nucleotide sequence ID" value="NZ_JAHOPB010000001.1"/>
</dbReference>
<evidence type="ECO:0000313" key="3">
    <source>
        <dbReference type="EMBL" id="MBU8874152.1"/>
    </source>
</evidence>
<dbReference type="PANTHER" id="PTHR30441:SF4">
    <property type="entry name" value="PROTEIN ASMA"/>
    <property type="match status" value="1"/>
</dbReference>
<feature type="compositionally biased region" description="Low complexity" evidence="1">
    <location>
        <begin position="744"/>
        <end position="756"/>
    </location>
</feature>
<dbReference type="InterPro" id="IPR007844">
    <property type="entry name" value="AsmA"/>
</dbReference>
<dbReference type="InterPro" id="IPR052894">
    <property type="entry name" value="AsmA-related"/>
</dbReference>
<dbReference type="Proteomes" id="UP000727907">
    <property type="component" value="Unassembled WGS sequence"/>
</dbReference>
<organism evidence="3 4">
    <name type="scientific">Reyranella humidisoli</name>
    <dbReference type="NCBI Taxonomy" id="2849149"/>
    <lineage>
        <taxon>Bacteria</taxon>
        <taxon>Pseudomonadati</taxon>
        <taxon>Pseudomonadota</taxon>
        <taxon>Alphaproteobacteria</taxon>
        <taxon>Hyphomicrobiales</taxon>
        <taxon>Reyranellaceae</taxon>
        <taxon>Reyranella</taxon>
    </lineage>
</organism>
<comment type="caution">
    <text evidence="3">The sequence shown here is derived from an EMBL/GenBank/DDBJ whole genome shotgun (WGS) entry which is preliminary data.</text>
</comment>
<dbReference type="Pfam" id="PF05170">
    <property type="entry name" value="AsmA"/>
    <property type="match status" value="1"/>
</dbReference>
<sequence>MTPTTRKRLLIGGGGIVALLVALVVAAPALIDINSYKPLIVSQVKTATGRDLVIDGPISLSLLPTPTVSVTGVKFFNAAGSKNANMVEVKSVTVQPSLLALLVGRIEVGEVTLVEPKIVLEINAAGKPNWEFAPSVAEAKPAAAKPSSPRPLSLGRLTIDNGTLIFSDSKAGLSVVGEKANFSASVGSIDGPYTLAGGATVNGAPLKLDLAVGARGANGHSADVTLQAGGGKLGFKGTLSELGAAAKVSGIASVSADSLTTFVGTLVKLSGQPEPPLPPLLAGKFTFDGAIDVSQTAFAARDFKMALGQDSGSGTLAVTLKPKLGVEGKLSVPKLDLDRWLAALQQPSSPATSPAPQAAPAAPGNTNASGGGFFGDLNAKLAFELGEVIYNKQPVRNVALELEAKGGAVAVPKLAATLPGDMVLQAQSTLTGDAARPGVTGQFSLVGPKLRETLAWLAVDVSSVPPSKLQRLSLRGRMSSTGGNVQVSDAVFELDDLKGSGGVTVTFGVPLSIVTSVSLDTLDLDSFLVKTPAQQKPATPSSAATGPASAPAVVGPSVGLKARVARLIYNKETIQGVDVDVALQGSTLRLNDIKISNLGGGRLAVRGSVANYSAPMPRPDIAFNFEAPDLSRVLKVAGTTAPSDLGAVSASGGIAGTIEQLTLRDVAINMAGQSVKATGTLSLPGASKGMPQSAAYKGNLVLNGQALDGSIDARLTGRTTVNADLRATTLDLDRIGGSGGGGAPARPAGRGQAAAAKPIDTAPLRSIDGSLKLAAGTLISAPMRIGNADLAATLKDGVLTVQHFKGSLFGGSLALAGTVNATQPALSIDFRGDANNIFLGQMLRSTSGTNEFGSAVKVTVDGKLNANGITLRGGGTTSDQIRASMAGGAQLGGHIFIGADKALQMLGSMAAGAASTVIDQTLGNMLGAIGQRGMSPTSMLNAISLVLNRFVNHDSPISGHVDIAGGVLTDRGLAVQGNRATARISTRTNLGASTTDTTVSFYIAEDGSAPYLITTARGAMSSPSLNVSRGTAKDPPGMISTLPGVQQLEQVPRSLIPNIPIPIPNIFGR</sequence>
<feature type="domain" description="AsmA" evidence="2">
    <location>
        <begin position="6"/>
        <end position="203"/>
    </location>
</feature>
<reference evidence="3 4" key="1">
    <citation type="submission" date="2021-06" db="EMBL/GenBank/DDBJ databases">
        <authorList>
            <person name="Lee D.H."/>
        </authorList>
    </citation>
    <scope>NUCLEOTIDE SEQUENCE [LARGE SCALE GENOMIC DNA]</scope>
    <source>
        <strain evidence="3 4">MMS21-HV4-11</strain>
    </source>
</reference>
<protein>
    <submittedName>
        <fullName evidence="3">AsmA family protein</fullName>
    </submittedName>
</protein>
<evidence type="ECO:0000256" key="1">
    <source>
        <dbReference type="SAM" id="MobiDB-lite"/>
    </source>
</evidence>
<gene>
    <name evidence="3" type="ORF">KQ910_10280</name>
</gene>
<dbReference type="EMBL" id="JAHOPB010000001">
    <property type="protein sequence ID" value="MBU8874152.1"/>
    <property type="molecule type" value="Genomic_DNA"/>
</dbReference>
<dbReference type="PANTHER" id="PTHR30441">
    <property type="entry name" value="DUF748 DOMAIN-CONTAINING PROTEIN"/>
    <property type="match status" value="1"/>
</dbReference>